<protein>
    <submittedName>
        <fullName evidence="1">Uncharacterized protein</fullName>
    </submittedName>
</protein>
<dbReference type="EnsemblMetazoa" id="Aqu2.1.17009_001">
    <property type="protein sequence ID" value="Aqu2.1.17009_001"/>
    <property type="gene ID" value="Aqu2.1.17009"/>
</dbReference>
<accession>A0A1X7TQ40</accession>
<organism evidence="1">
    <name type="scientific">Amphimedon queenslandica</name>
    <name type="common">Sponge</name>
    <dbReference type="NCBI Taxonomy" id="400682"/>
    <lineage>
        <taxon>Eukaryota</taxon>
        <taxon>Metazoa</taxon>
        <taxon>Porifera</taxon>
        <taxon>Demospongiae</taxon>
        <taxon>Heteroscleromorpha</taxon>
        <taxon>Haplosclerida</taxon>
        <taxon>Niphatidae</taxon>
        <taxon>Amphimedon</taxon>
    </lineage>
</organism>
<evidence type="ECO:0000313" key="1">
    <source>
        <dbReference type="EnsemblMetazoa" id="Aqu2.1.17009_001"/>
    </source>
</evidence>
<sequence>HYELRKAIVSNMPKFEELFNRTTIYSYSLFPTFVGWARNETLTLYGILCDTNTPALYLKYFGTNHFQAVTMFILPTLTRVT</sequence>
<proteinExistence type="predicted"/>
<reference evidence="1" key="1">
    <citation type="submission" date="2017-05" db="UniProtKB">
        <authorList>
            <consortium name="EnsemblMetazoa"/>
        </authorList>
    </citation>
    <scope>IDENTIFICATION</scope>
</reference>
<dbReference type="AlphaFoldDB" id="A0A1X7TQ40"/>
<dbReference type="InParanoid" id="A0A1X7TQ40"/>
<name>A0A1X7TQ40_AMPQE</name>